<sequence length="333" mass="37005">MGTYPRVLPSPLVGCETALRDHDGSVRIETYADDLIHLLHAIARDVYFQHARARLERLLLSVVRRDLYVPVETKQPINLYRDGACEPTAPEVPGGNSPSVAESGFEQSGSELVFSQFEETTDTSSSEGEAFRDGSLVWQTDSNQEWDFYRSNTVDNTFRLSGCESDINRETKSCVPEQKSMSRVRRLSCTMASLLPGGRRLSMALSKSSDTTASTLDVTQSLRSRTALLPDIPDLRRSHATLSPRERSLTPTLILSGFRFQEPASLIGGWIINPMAREARVDVGFAKMTWAQDVEDPLKGTHDPTRPFFLRVFPDDAKFLGDAVAAAFTATKR</sequence>
<gene>
    <name evidence="2" type="ORF">KIPB_002875</name>
</gene>
<accession>A0A9K3CT40</accession>
<name>A0A9K3CT40_9EUKA</name>
<dbReference type="AlphaFoldDB" id="A0A9K3CT40"/>
<evidence type="ECO:0000256" key="1">
    <source>
        <dbReference type="SAM" id="MobiDB-lite"/>
    </source>
</evidence>
<proteinExistence type="predicted"/>
<evidence type="ECO:0000313" key="2">
    <source>
        <dbReference type="EMBL" id="GIQ81845.1"/>
    </source>
</evidence>
<dbReference type="Proteomes" id="UP000265618">
    <property type="component" value="Unassembled WGS sequence"/>
</dbReference>
<evidence type="ECO:0000313" key="3">
    <source>
        <dbReference type="Proteomes" id="UP000265618"/>
    </source>
</evidence>
<dbReference type="EMBL" id="BDIP01000512">
    <property type="protein sequence ID" value="GIQ81845.1"/>
    <property type="molecule type" value="Genomic_DNA"/>
</dbReference>
<organism evidence="2 3">
    <name type="scientific">Kipferlia bialata</name>
    <dbReference type="NCBI Taxonomy" id="797122"/>
    <lineage>
        <taxon>Eukaryota</taxon>
        <taxon>Metamonada</taxon>
        <taxon>Carpediemonas-like organisms</taxon>
        <taxon>Kipferlia</taxon>
    </lineage>
</organism>
<protein>
    <submittedName>
        <fullName evidence="2">Uncharacterized protein</fullName>
    </submittedName>
</protein>
<comment type="caution">
    <text evidence="2">The sequence shown here is derived from an EMBL/GenBank/DDBJ whole genome shotgun (WGS) entry which is preliminary data.</text>
</comment>
<keyword evidence="3" id="KW-1185">Reference proteome</keyword>
<reference evidence="2 3" key="1">
    <citation type="journal article" date="2018" name="PLoS ONE">
        <title>The draft genome of Kipferlia bialata reveals reductive genome evolution in fornicate parasites.</title>
        <authorList>
            <person name="Tanifuji G."/>
            <person name="Takabayashi S."/>
            <person name="Kume K."/>
            <person name="Takagi M."/>
            <person name="Nakayama T."/>
            <person name="Kamikawa R."/>
            <person name="Inagaki Y."/>
            <person name="Hashimoto T."/>
        </authorList>
    </citation>
    <scope>NUCLEOTIDE SEQUENCE [LARGE SCALE GENOMIC DNA]</scope>
    <source>
        <strain evidence="2">NY0173</strain>
    </source>
</reference>
<feature type="region of interest" description="Disordered" evidence="1">
    <location>
        <begin position="85"/>
        <end position="104"/>
    </location>
</feature>